<dbReference type="EMBL" id="LGKP01000005">
    <property type="protein sequence ID" value="KPL91444.1"/>
    <property type="molecule type" value="Genomic_DNA"/>
</dbReference>
<proteinExistence type="inferred from homology"/>
<dbReference type="InterPro" id="IPR001031">
    <property type="entry name" value="Thioesterase"/>
</dbReference>
<dbReference type="SUPFAM" id="SSF53474">
    <property type="entry name" value="alpha/beta-Hydrolases"/>
    <property type="match status" value="1"/>
</dbReference>
<dbReference type="InterPro" id="IPR012223">
    <property type="entry name" value="TEII"/>
</dbReference>
<dbReference type="Gene3D" id="3.40.50.1820">
    <property type="entry name" value="alpha/beta hydrolase"/>
    <property type="match status" value="1"/>
</dbReference>
<accession>A0A0P6YMJ8</accession>
<evidence type="ECO:0000259" key="2">
    <source>
        <dbReference type="Pfam" id="PF00975"/>
    </source>
</evidence>
<dbReference type="AlphaFoldDB" id="A0A0P6YMJ8"/>
<dbReference type="InterPro" id="IPR029058">
    <property type="entry name" value="AB_hydrolase_fold"/>
</dbReference>
<evidence type="ECO:0000313" key="3">
    <source>
        <dbReference type="EMBL" id="KPL91444.1"/>
    </source>
</evidence>
<dbReference type="GO" id="GO:0008610">
    <property type="term" value="P:lipid biosynthetic process"/>
    <property type="evidence" value="ECO:0007669"/>
    <property type="project" value="TreeGrafter"/>
</dbReference>
<sequence length="260" mass="29830">MKDRMKSHLWIEWLRKQPNAALRLFCFHYAGGTAQRAHQWAKQLDQAVELCAIELPGRGKRFMEPAYTNLEQLLNDLIPVIKPLLEEKPFVFFGHSMGALVSYELSRRLHHEHQLRPQMLFVSGHTAPHIPRQSVIHQLPHQQFWDRLLQLNGTPKDILQHPELVELLTPILRADFAVCETFGYSNAIVLDCPMVVYGGLDDPSVAAAELELWRSHTSNACEIKLMPGDHFYLHNPSQHELTKHVNQHIQALVRSVTSLA</sequence>
<evidence type="ECO:0000256" key="1">
    <source>
        <dbReference type="ARBA" id="ARBA00007169"/>
    </source>
</evidence>
<dbReference type="Proteomes" id="UP000050277">
    <property type="component" value="Unassembled WGS sequence"/>
</dbReference>
<comment type="caution">
    <text evidence="3">The sequence shown here is derived from an EMBL/GenBank/DDBJ whole genome shotgun (WGS) entry which is preliminary data.</text>
</comment>
<comment type="similarity">
    <text evidence="1">Belongs to the thioesterase family.</text>
</comment>
<dbReference type="PANTHER" id="PTHR11487:SF0">
    <property type="entry name" value="S-ACYL FATTY ACID SYNTHASE THIOESTERASE, MEDIUM CHAIN"/>
    <property type="match status" value="1"/>
</dbReference>
<feature type="domain" description="Thioesterase" evidence="2">
    <location>
        <begin position="23"/>
        <end position="246"/>
    </location>
</feature>
<organism evidence="3 4">
    <name type="scientific">Herpetosiphon geysericola</name>
    <dbReference type="NCBI Taxonomy" id="70996"/>
    <lineage>
        <taxon>Bacteria</taxon>
        <taxon>Bacillati</taxon>
        <taxon>Chloroflexota</taxon>
        <taxon>Chloroflexia</taxon>
        <taxon>Herpetosiphonales</taxon>
        <taxon>Herpetosiphonaceae</taxon>
        <taxon>Herpetosiphon</taxon>
    </lineage>
</organism>
<protein>
    <recommendedName>
        <fullName evidence="2">Thioesterase domain-containing protein</fullName>
    </recommendedName>
</protein>
<name>A0A0P6YMJ8_9CHLR</name>
<gene>
    <name evidence="3" type="ORF">SE18_01960</name>
</gene>
<dbReference type="Pfam" id="PF00975">
    <property type="entry name" value="Thioesterase"/>
    <property type="match status" value="1"/>
</dbReference>
<reference evidence="3 4" key="1">
    <citation type="submission" date="2015-07" db="EMBL/GenBank/DDBJ databases">
        <title>Whole genome sequence of Herpetosiphon geysericola DSM 7119.</title>
        <authorList>
            <person name="Hemp J."/>
            <person name="Ward L.M."/>
            <person name="Pace L.A."/>
            <person name="Fischer W.W."/>
        </authorList>
    </citation>
    <scope>NUCLEOTIDE SEQUENCE [LARGE SCALE GENOMIC DNA]</scope>
    <source>
        <strain evidence="3 4">DSM 7119</strain>
    </source>
</reference>
<dbReference type="PANTHER" id="PTHR11487">
    <property type="entry name" value="THIOESTERASE"/>
    <property type="match status" value="1"/>
</dbReference>
<dbReference type="STRING" id="70996.SE18_01960"/>
<evidence type="ECO:0000313" key="4">
    <source>
        <dbReference type="Proteomes" id="UP000050277"/>
    </source>
</evidence>
<keyword evidence="4" id="KW-1185">Reference proteome</keyword>